<dbReference type="RefSeq" id="WP_188086651.1">
    <property type="nucleotide sequence ID" value="NZ_JACVFC010000001.1"/>
</dbReference>
<evidence type="ECO:0000259" key="2">
    <source>
        <dbReference type="PROSITE" id="PS51688"/>
    </source>
</evidence>
<dbReference type="EMBL" id="JACVFC010000001">
    <property type="protein sequence ID" value="MBC9929528.1"/>
    <property type="molecule type" value="Genomic_DNA"/>
</dbReference>
<feature type="domain" description="Peptidase S74" evidence="2">
    <location>
        <begin position="516"/>
        <end position="615"/>
    </location>
</feature>
<protein>
    <submittedName>
        <fullName evidence="3">Tail fiber domain-containing protein</fullName>
    </submittedName>
</protein>
<accession>A0ABR7TGF0</accession>
<evidence type="ECO:0000313" key="3">
    <source>
        <dbReference type="EMBL" id="MBC9929528.1"/>
    </source>
</evidence>
<gene>
    <name evidence="3" type="ORF">ICL07_04025</name>
</gene>
<comment type="caution">
    <text evidence="3">The sequence shown here is derived from an EMBL/GenBank/DDBJ whole genome shotgun (WGS) entry which is preliminary data.</text>
</comment>
<sequence>MKFLFPFITIVLLTATTRAQQIYQIRADSVRIYNVCDTAELILENRTQGTLGFLFNKGGGRTEFRRLRLEKIGDSRIAISGQDTIDLRTLSGIGGIESISRQGDDIVYIKNGQSYSVYAPLPPFVFVPHKGATGVEGFANNQVVGFDAYDSPDMPPVAERLKTAPLEARQFYTGHTVLSNGRGYQMAVNWDGEERGVLGAFLRNKDDTRQTWGAWRELLFRDAADNGYIKNDTAKQIANFQIQGQGAIVNDYVFDNEAYHMGNLELRSANNPGIGFHRPNRFGWTLYSDDYLRLKGRGNHGEDVTFWHSGNAPRPLVQHNYRLHPDDGTSADYFAQGATFSYGASTPYIGPLLSFGGLNGGYDCQINADYGSSGLIAFRVRNGDRQAWDTWRRFIHDGEVATKGANMVLRTEANGYLGLDNWIRVAPVTGIYTAAGSHFYPRTPVIWSFRPEAGNAEMFLELQNSGGYSLGGFYADGTGNMGIVNALAQGYRLRTDAAGNAYVTGQVQATSFFQTSLRSLKKDIQPLPYAALPVLMKAQVRSFKFKADSTGKTNIGFIADEVPAEIATPGRSGVDQASTVGLLVKSAQELNEEQAVLKQQLKDLQQQLKDMQQQLKQQEQLIQQLLQKKS</sequence>
<evidence type="ECO:0000256" key="1">
    <source>
        <dbReference type="SAM" id="Coils"/>
    </source>
</evidence>
<feature type="coiled-coil region" evidence="1">
    <location>
        <begin position="587"/>
        <end position="628"/>
    </location>
</feature>
<dbReference type="Pfam" id="PF13884">
    <property type="entry name" value="Peptidase_S74"/>
    <property type="match status" value="1"/>
</dbReference>
<keyword evidence="1" id="KW-0175">Coiled coil</keyword>
<keyword evidence="4" id="KW-1185">Reference proteome</keyword>
<dbReference type="PROSITE" id="PS51688">
    <property type="entry name" value="ICA"/>
    <property type="match status" value="1"/>
</dbReference>
<evidence type="ECO:0000313" key="4">
    <source>
        <dbReference type="Proteomes" id="UP000659124"/>
    </source>
</evidence>
<name>A0ABR7TGF0_9BACT</name>
<dbReference type="Proteomes" id="UP000659124">
    <property type="component" value="Unassembled WGS sequence"/>
</dbReference>
<proteinExistence type="predicted"/>
<organism evidence="3 4">
    <name type="scientific">Chitinophaga qingshengii</name>
    <dbReference type="NCBI Taxonomy" id="1569794"/>
    <lineage>
        <taxon>Bacteria</taxon>
        <taxon>Pseudomonadati</taxon>
        <taxon>Bacteroidota</taxon>
        <taxon>Chitinophagia</taxon>
        <taxon>Chitinophagales</taxon>
        <taxon>Chitinophagaceae</taxon>
        <taxon>Chitinophaga</taxon>
    </lineage>
</organism>
<reference evidence="3 4" key="1">
    <citation type="submission" date="2020-09" db="EMBL/GenBank/DDBJ databases">
        <title>Genome sequences of type strains of Chitinophaga qingshengii and Chitinophaga varians.</title>
        <authorList>
            <person name="Kittiwongwattana C."/>
        </authorList>
    </citation>
    <scope>NUCLEOTIDE SEQUENCE [LARGE SCALE GENOMIC DNA]</scope>
    <source>
        <strain evidence="3 4">JCM 30026</strain>
    </source>
</reference>
<dbReference type="InterPro" id="IPR030392">
    <property type="entry name" value="S74_ICA"/>
</dbReference>